<keyword evidence="5 13" id="KW-0808">Transferase</keyword>
<dbReference type="InterPro" id="IPR015824">
    <property type="entry name" value="Phosphoglycerate_kinase_N"/>
</dbReference>
<evidence type="ECO:0000313" key="15">
    <source>
        <dbReference type="EMBL" id="KIZ03604.1"/>
    </source>
</evidence>
<feature type="binding site" evidence="12">
    <location>
        <position position="228"/>
    </location>
    <ligand>
        <name>ATP</name>
        <dbReference type="ChEBI" id="CHEBI:30616"/>
    </ligand>
</feature>
<evidence type="ECO:0000256" key="8">
    <source>
        <dbReference type="ARBA" id="ARBA00022840"/>
    </source>
</evidence>
<dbReference type="Proteomes" id="UP000054498">
    <property type="component" value="Unassembled WGS sequence"/>
</dbReference>
<evidence type="ECO:0000256" key="5">
    <source>
        <dbReference type="ARBA" id="ARBA00022679"/>
    </source>
</evidence>
<evidence type="ECO:0000256" key="7">
    <source>
        <dbReference type="ARBA" id="ARBA00022777"/>
    </source>
</evidence>
<evidence type="ECO:0000256" key="6">
    <source>
        <dbReference type="ARBA" id="ARBA00022741"/>
    </source>
</evidence>
<evidence type="ECO:0000256" key="9">
    <source>
        <dbReference type="ARBA" id="ARBA00022842"/>
    </source>
</evidence>
<feature type="binding site" evidence="11">
    <location>
        <begin position="38"/>
        <end position="40"/>
    </location>
    <ligand>
        <name>substrate</name>
    </ligand>
</feature>
<feature type="binding site" evidence="11">
    <location>
        <position position="144"/>
    </location>
    <ligand>
        <name>(2R)-3-phosphoglycerate</name>
        <dbReference type="ChEBI" id="CHEBI:58272"/>
    </ligand>
</feature>
<accession>A0A0D2LA01</accession>
<feature type="binding site" evidence="11">
    <location>
        <begin position="77"/>
        <end position="80"/>
    </location>
    <ligand>
        <name>substrate</name>
    </ligand>
</feature>
<proteinExistence type="inferred from homology"/>
<evidence type="ECO:0000256" key="12">
    <source>
        <dbReference type="PIRSR" id="PIRSR000724-2"/>
    </source>
</evidence>
<dbReference type="RefSeq" id="XP_013902623.1">
    <property type="nucleotide sequence ID" value="XM_014047169.1"/>
</dbReference>
<dbReference type="EC" id="2.7.2.3" evidence="4 13"/>
<dbReference type="InterPro" id="IPR015911">
    <property type="entry name" value="Phosphoglycerate_kinase_CS"/>
</dbReference>
<dbReference type="GeneID" id="25737228"/>
<keyword evidence="8 12" id="KW-0067">ATP-binding</keyword>
<dbReference type="GO" id="GO:0043531">
    <property type="term" value="F:ADP binding"/>
    <property type="evidence" value="ECO:0007669"/>
    <property type="project" value="TreeGrafter"/>
</dbReference>
<evidence type="ECO:0000256" key="3">
    <source>
        <dbReference type="ARBA" id="ARBA00008982"/>
    </source>
</evidence>
<dbReference type="InterPro" id="IPR036043">
    <property type="entry name" value="Phosphoglycerate_kinase_sf"/>
</dbReference>
<dbReference type="GO" id="GO:0005829">
    <property type="term" value="C:cytosol"/>
    <property type="evidence" value="ECO:0007669"/>
    <property type="project" value="TreeGrafter"/>
</dbReference>
<dbReference type="Gene3D" id="3.40.50.1260">
    <property type="entry name" value="Phosphoglycerate kinase, N-terminal domain"/>
    <property type="match status" value="2"/>
</dbReference>
<dbReference type="OrthoDB" id="275353at2759"/>
<comment type="cofactor">
    <cofactor evidence="2">
        <name>Mg(2+)</name>
        <dbReference type="ChEBI" id="CHEBI:18420"/>
    </cofactor>
</comment>
<dbReference type="Pfam" id="PF00162">
    <property type="entry name" value="PGK"/>
    <property type="match status" value="1"/>
</dbReference>
<comment type="similarity">
    <text evidence="3 13">Belongs to the phosphoglycerate kinase family.</text>
</comment>
<keyword evidence="7 13" id="KW-0418">Kinase</keyword>
<dbReference type="GO" id="GO:0006094">
    <property type="term" value="P:gluconeogenesis"/>
    <property type="evidence" value="ECO:0007669"/>
    <property type="project" value="TreeGrafter"/>
</dbReference>
<dbReference type="GO" id="GO:0006096">
    <property type="term" value="P:glycolytic process"/>
    <property type="evidence" value="ECO:0007669"/>
    <property type="project" value="InterPro"/>
</dbReference>
<evidence type="ECO:0000256" key="11">
    <source>
        <dbReference type="PIRSR" id="PIRSR000724-1"/>
    </source>
</evidence>
<keyword evidence="9" id="KW-0460">Magnesium</keyword>
<evidence type="ECO:0000256" key="13">
    <source>
        <dbReference type="RuleBase" id="RU000532"/>
    </source>
</evidence>
<feature type="binding site" evidence="11">
    <location>
        <position position="177"/>
    </location>
    <ligand>
        <name>(2R)-3-phosphoglycerate</name>
        <dbReference type="ChEBI" id="CHEBI:58272"/>
    </ligand>
</feature>
<evidence type="ECO:0000256" key="4">
    <source>
        <dbReference type="ARBA" id="ARBA00013061"/>
    </source>
</evidence>
<dbReference type="GO" id="GO:0005524">
    <property type="term" value="F:ATP binding"/>
    <property type="evidence" value="ECO:0007669"/>
    <property type="project" value="UniProtKB-KW"/>
</dbReference>
<evidence type="ECO:0000256" key="14">
    <source>
        <dbReference type="RuleBase" id="RU000696"/>
    </source>
</evidence>
<dbReference type="PANTHER" id="PTHR11406:SF23">
    <property type="entry name" value="PHOSPHOGLYCERATE KINASE 1, CHLOROPLASTIC-RELATED"/>
    <property type="match status" value="1"/>
</dbReference>
<dbReference type="PANTHER" id="PTHR11406">
    <property type="entry name" value="PHOSPHOGLYCERATE KINASE"/>
    <property type="match status" value="1"/>
</dbReference>
<gene>
    <name evidence="15" type="ORF">MNEG_4350</name>
</gene>
<sequence>MGAAAGPTTAEVCGRLAELAAQLNTADLRGLRVLLRSDLNVPLLPSGAVADEARIAASLPAIKLLLSKGARVVICSHLGRPDATSPDQDAQRRLYTLAPVAAVLRRLVGAAQFVGLAPDCIGPEARAAVDGLQDGQAVLLENVRFHAGETSNDAAFAGRLAELVDAYVGDAFGVTHRDQASVTCVPSLLPRRYPGPLVALEVANYLATMERPRRPLGVAIGGAKVKDKIGVLRSLIGKADVIAVGGRMAFTFLAGRGVSVGATQIEDDWVEPAREMIKAAAERGVRLLLPVDVLVSQSLDKAESPRIVELTTTCCTREAPCIPAGCFGVDIGPASSAQYRSVLAGCNTLLWNGPMGK</sequence>
<evidence type="ECO:0000313" key="16">
    <source>
        <dbReference type="Proteomes" id="UP000054498"/>
    </source>
</evidence>
<dbReference type="AlphaFoldDB" id="A0A0D2LA01"/>
<organism evidence="15 16">
    <name type="scientific">Monoraphidium neglectum</name>
    <dbReference type="NCBI Taxonomy" id="145388"/>
    <lineage>
        <taxon>Eukaryota</taxon>
        <taxon>Viridiplantae</taxon>
        <taxon>Chlorophyta</taxon>
        <taxon>core chlorophytes</taxon>
        <taxon>Chlorophyceae</taxon>
        <taxon>CS clade</taxon>
        <taxon>Sphaeropleales</taxon>
        <taxon>Selenastraceae</taxon>
        <taxon>Monoraphidium</taxon>
    </lineage>
</organism>
<reference evidence="15 16" key="1">
    <citation type="journal article" date="2013" name="BMC Genomics">
        <title>Reconstruction of the lipid metabolism for the microalga Monoraphidium neglectum from its genome sequence reveals characteristics suitable for biofuel production.</title>
        <authorList>
            <person name="Bogen C."/>
            <person name="Al-Dilaimi A."/>
            <person name="Albersmeier A."/>
            <person name="Wichmann J."/>
            <person name="Grundmann M."/>
            <person name="Rupp O."/>
            <person name="Lauersen K.J."/>
            <person name="Blifernez-Klassen O."/>
            <person name="Kalinowski J."/>
            <person name="Goesmann A."/>
            <person name="Mussgnug J.H."/>
            <person name="Kruse O."/>
        </authorList>
    </citation>
    <scope>NUCLEOTIDE SEQUENCE [LARGE SCALE GENOMIC DNA]</scope>
    <source>
        <strain evidence="15 16">SAG 48.87</strain>
    </source>
</reference>
<evidence type="ECO:0000256" key="10">
    <source>
        <dbReference type="ARBA" id="ARBA00024331"/>
    </source>
</evidence>
<dbReference type="PRINTS" id="PR00477">
    <property type="entry name" value="PHGLYCKINASE"/>
</dbReference>
<protein>
    <recommendedName>
        <fullName evidence="4 13">Phosphoglycerate kinase</fullName>
        <ecNumber evidence="4 13">2.7.2.3</ecNumber>
    </recommendedName>
</protein>
<evidence type="ECO:0000256" key="1">
    <source>
        <dbReference type="ARBA" id="ARBA00000642"/>
    </source>
</evidence>
<feature type="binding site" evidence="11">
    <location>
        <position position="54"/>
    </location>
    <ligand>
        <name>(2R)-3-phosphoglycerate</name>
        <dbReference type="ChEBI" id="CHEBI:58272"/>
    </ligand>
</feature>
<name>A0A0D2LA01_9CHLO</name>
<dbReference type="PROSITE" id="PS00111">
    <property type="entry name" value="PGLYCERATE_KINASE"/>
    <property type="match status" value="1"/>
</dbReference>
<keyword evidence="6" id="KW-0547">Nucleotide-binding</keyword>
<evidence type="ECO:0000256" key="2">
    <source>
        <dbReference type="ARBA" id="ARBA00001946"/>
    </source>
</evidence>
<dbReference type="EMBL" id="KK100819">
    <property type="protein sequence ID" value="KIZ03604.1"/>
    <property type="molecule type" value="Genomic_DNA"/>
</dbReference>
<dbReference type="InterPro" id="IPR001576">
    <property type="entry name" value="Phosphoglycerate_kinase"/>
</dbReference>
<dbReference type="KEGG" id="mng:MNEG_4350"/>
<comment type="subunit">
    <text evidence="14">Monomer.</text>
</comment>
<dbReference type="SUPFAM" id="SSF53748">
    <property type="entry name" value="Phosphoglycerate kinase"/>
    <property type="match status" value="1"/>
</dbReference>
<dbReference type="STRING" id="145388.A0A0D2LA01"/>
<keyword evidence="16" id="KW-1185">Reference proteome</keyword>
<dbReference type="PIRSF" id="PIRSF000724">
    <property type="entry name" value="Pgk"/>
    <property type="match status" value="1"/>
</dbReference>
<comment type="catalytic activity">
    <reaction evidence="1 13">
        <text>(2R)-3-phosphoglycerate + ATP = (2R)-3-phospho-glyceroyl phosphate + ADP</text>
        <dbReference type="Rhea" id="RHEA:14801"/>
        <dbReference type="ChEBI" id="CHEBI:30616"/>
        <dbReference type="ChEBI" id="CHEBI:57604"/>
        <dbReference type="ChEBI" id="CHEBI:58272"/>
        <dbReference type="ChEBI" id="CHEBI:456216"/>
        <dbReference type="EC" id="2.7.2.3"/>
    </reaction>
</comment>
<comment type="pathway">
    <text evidence="10">Carbohydrate biosynthesis.</text>
</comment>
<dbReference type="GO" id="GO:0004618">
    <property type="term" value="F:phosphoglycerate kinase activity"/>
    <property type="evidence" value="ECO:0007669"/>
    <property type="project" value="UniProtKB-EC"/>
</dbReference>